<accession>A0A445MG94</accession>
<protein>
    <submittedName>
        <fullName evidence="1">Uncharacterized protein</fullName>
    </submittedName>
</protein>
<sequence length="116" mass="12861">MLGDLRKNFRSSRHSSIQRKLCIQILIHFELKVPHLKVIGGDMILELVLNLAGVLELSTFFDGVAQLPASVFQLATKGLNMLLAFCYTFGGHVLSHSRLLLGLLRSCLGFFGMMEG</sequence>
<reference evidence="1" key="1">
    <citation type="journal article" date="2018" name="Data Brief">
        <title>Genome sequence data from 17 accessions of Ensete ventricosum, a staple food crop for millions in Ethiopia.</title>
        <authorList>
            <person name="Yemataw Z."/>
            <person name="Muzemil S."/>
            <person name="Ambachew D."/>
            <person name="Tripathi L."/>
            <person name="Tesfaye K."/>
            <person name="Chala A."/>
            <person name="Farbos A."/>
            <person name="O'Neill P."/>
            <person name="Moore K."/>
            <person name="Grant M."/>
            <person name="Studholme D.J."/>
        </authorList>
    </citation>
    <scope>NUCLEOTIDE SEQUENCE [LARGE SCALE GENOMIC DNA]</scope>
    <source>
        <tissue evidence="1">Leaf</tissue>
    </source>
</reference>
<dbReference type="EMBL" id="KV875855">
    <property type="protein sequence ID" value="RZR73218.1"/>
    <property type="molecule type" value="Genomic_DNA"/>
</dbReference>
<proteinExistence type="predicted"/>
<name>A0A445MG94_ENSVE</name>
<gene>
    <name evidence="1" type="ORF">BHM03_00021529</name>
</gene>
<dbReference type="AlphaFoldDB" id="A0A445MG94"/>
<organism evidence="1">
    <name type="scientific">Ensete ventricosum</name>
    <name type="common">Abyssinian banana</name>
    <name type="synonym">Musa ensete</name>
    <dbReference type="NCBI Taxonomy" id="4639"/>
    <lineage>
        <taxon>Eukaryota</taxon>
        <taxon>Viridiplantae</taxon>
        <taxon>Streptophyta</taxon>
        <taxon>Embryophyta</taxon>
        <taxon>Tracheophyta</taxon>
        <taxon>Spermatophyta</taxon>
        <taxon>Magnoliopsida</taxon>
        <taxon>Liliopsida</taxon>
        <taxon>Zingiberales</taxon>
        <taxon>Musaceae</taxon>
        <taxon>Ensete</taxon>
    </lineage>
</organism>
<evidence type="ECO:0000313" key="1">
    <source>
        <dbReference type="EMBL" id="RZR73218.1"/>
    </source>
</evidence>
<dbReference type="Proteomes" id="UP000290560">
    <property type="component" value="Unassembled WGS sequence"/>
</dbReference>